<dbReference type="EMBL" id="MWPS01000016">
    <property type="protein sequence ID" value="OPG16392.1"/>
    <property type="molecule type" value="Genomic_DNA"/>
</dbReference>
<evidence type="ECO:0000256" key="2">
    <source>
        <dbReference type="ARBA" id="ARBA00004694"/>
    </source>
</evidence>
<evidence type="ECO:0000256" key="16">
    <source>
        <dbReference type="RuleBase" id="RU000515"/>
    </source>
</evidence>
<comment type="cofactor">
    <cofactor evidence="1">
        <name>Zn(2+)</name>
        <dbReference type="ChEBI" id="CHEBI:29105"/>
    </cofactor>
</comment>
<keyword evidence="15" id="KW-0460">Magnesium</keyword>
<dbReference type="AlphaFoldDB" id="A0A1V4EU53"/>
<evidence type="ECO:0000256" key="1">
    <source>
        <dbReference type="ARBA" id="ARBA00001947"/>
    </source>
</evidence>
<accession>A0A1V4EU53</accession>
<dbReference type="PANTHER" id="PTHR11458">
    <property type="entry name" value="DELTA-AMINOLEVULINIC ACID DEHYDRATASE"/>
    <property type="match status" value="1"/>
</dbReference>
<feature type="active site" description="Schiff-base intermediate with substrate" evidence="12">
    <location>
        <position position="195"/>
    </location>
</feature>
<protein>
    <recommendedName>
        <fullName evidence="6 16">Delta-aminolevulinic acid dehydratase</fullName>
        <ecNumber evidence="5 16">4.2.1.24</ecNumber>
    </recommendedName>
</protein>
<evidence type="ECO:0000313" key="18">
    <source>
        <dbReference type="EMBL" id="OPG16392.1"/>
    </source>
</evidence>
<feature type="binding site" evidence="13">
    <location>
        <position position="313"/>
    </location>
    <ligand>
        <name>5-aminolevulinate</name>
        <dbReference type="ChEBI" id="CHEBI:356416"/>
        <label>2</label>
    </ligand>
</feature>
<dbReference type="GO" id="GO:0006782">
    <property type="term" value="P:protoporphyrinogen IX biosynthetic process"/>
    <property type="evidence" value="ECO:0007669"/>
    <property type="project" value="UniProtKB-UniPathway"/>
</dbReference>
<dbReference type="SMART" id="SM01004">
    <property type="entry name" value="ALAD"/>
    <property type="match status" value="1"/>
</dbReference>
<dbReference type="UniPathway" id="UPA00251">
    <property type="reaction ID" value="UER00318"/>
</dbReference>
<keyword evidence="19" id="KW-1185">Reference proteome</keyword>
<dbReference type="PIRSF" id="PIRSF001415">
    <property type="entry name" value="Porphbilin_synth"/>
    <property type="match status" value="1"/>
</dbReference>
<evidence type="ECO:0000313" key="19">
    <source>
        <dbReference type="Proteomes" id="UP000190229"/>
    </source>
</evidence>
<feature type="binding site" evidence="14">
    <location>
        <position position="122"/>
    </location>
    <ligand>
        <name>Zn(2+)</name>
        <dbReference type="ChEBI" id="CHEBI:29105"/>
        <note>catalytic</note>
    </ligand>
</feature>
<comment type="function">
    <text evidence="10">Catalyzes an early step in the biosynthesis of tetrapyrroles. Binds two molecules of 5-aminolevulinate per subunit, each at a distinct site, and catalyzes their condensation to form porphobilinogen.</text>
</comment>
<feature type="binding site" evidence="13">
    <location>
        <position position="274"/>
    </location>
    <ligand>
        <name>5-aminolevulinate</name>
        <dbReference type="ChEBI" id="CHEBI:356416"/>
        <label>2</label>
    </ligand>
</feature>
<dbReference type="GO" id="GO:0005829">
    <property type="term" value="C:cytosol"/>
    <property type="evidence" value="ECO:0007669"/>
    <property type="project" value="TreeGrafter"/>
</dbReference>
<comment type="catalytic activity">
    <reaction evidence="11 16">
        <text>2 5-aminolevulinate = porphobilinogen + 2 H2O + H(+)</text>
        <dbReference type="Rhea" id="RHEA:24064"/>
        <dbReference type="ChEBI" id="CHEBI:15377"/>
        <dbReference type="ChEBI" id="CHEBI:15378"/>
        <dbReference type="ChEBI" id="CHEBI:58126"/>
        <dbReference type="ChEBI" id="CHEBI:356416"/>
        <dbReference type="EC" id="4.2.1.24"/>
    </reaction>
</comment>
<comment type="subunit">
    <text evidence="4 16">Homooctamer.</text>
</comment>
<dbReference type="InterPro" id="IPR030656">
    <property type="entry name" value="ALAD_AS"/>
</dbReference>
<gene>
    <name evidence="18" type="ORF">B2M26_05795</name>
</gene>
<feature type="binding site" evidence="14">
    <location>
        <position position="120"/>
    </location>
    <ligand>
        <name>Zn(2+)</name>
        <dbReference type="ChEBI" id="CHEBI:29105"/>
        <note>catalytic</note>
    </ligand>
</feature>
<keyword evidence="14" id="KW-0479">Metal-binding</keyword>
<dbReference type="EC" id="4.2.1.24" evidence="5 16"/>
<evidence type="ECO:0000256" key="11">
    <source>
        <dbReference type="ARBA" id="ARBA00047651"/>
    </source>
</evidence>
<evidence type="ECO:0000256" key="15">
    <source>
        <dbReference type="PIRSR" id="PIRSR001415-5"/>
    </source>
</evidence>
<dbReference type="NCBIfam" id="NF006762">
    <property type="entry name" value="PRK09283.1"/>
    <property type="match status" value="1"/>
</dbReference>
<evidence type="ECO:0000256" key="8">
    <source>
        <dbReference type="ARBA" id="ARBA00023239"/>
    </source>
</evidence>
<comment type="caution">
    <text evidence="18">The sequence shown here is derived from an EMBL/GenBank/DDBJ whole genome shotgun (WGS) entry which is preliminary data.</text>
</comment>
<dbReference type="InterPro" id="IPR001731">
    <property type="entry name" value="ALAD"/>
</dbReference>
<dbReference type="Gene3D" id="3.20.20.70">
    <property type="entry name" value="Aldolase class I"/>
    <property type="match status" value="1"/>
</dbReference>
<name>A0A1V4EU53_9BACL</name>
<comment type="pathway">
    <text evidence="2">Porphyrin-containing compound metabolism; protoporphyrin-IX biosynthesis; coproporphyrinogen-III from 5-aminolevulinate: step 1/4.</text>
</comment>
<dbReference type="PANTHER" id="PTHR11458:SF0">
    <property type="entry name" value="DELTA-AMINOLEVULINIC ACID DEHYDRATASE"/>
    <property type="match status" value="1"/>
</dbReference>
<feature type="binding site" evidence="14">
    <location>
        <position position="130"/>
    </location>
    <ligand>
        <name>Zn(2+)</name>
        <dbReference type="ChEBI" id="CHEBI:29105"/>
        <note>catalytic</note>
    </ligand>
</feature>
<dbReference type="OrthoDB" id="9805001at2"/>
<dbReference type="PRINTS" id="PR00144">
    <property type="entry name" value="DALDHYDRTASE"/>
</dbReference>
<feature type="binding site" evidence="13">
    <location>
        <position position="205"/>
    </location>
    <ligand>
        <name>5-aminolevulinate</name>
        <dbReference type="ChEBI" id="CHEBI:356416"/>
        <label>1</label>
    </ligand>
</feature>
<dbReference type="Proteomes" id="UP000190229">
    <property type="component" value="Unassembled WGS sequence"/>
</dbReference>
<reference evidence="18 19" key="1">
    <citation type="submission" date="2017-02" db="EMBL/GenBank/DDBJ databases">
        <title>Draft genome of Acidibacillus ferrooxidans Huett2.</title>
        <authorList>
            <person name="Schopf S."/>
        </authorList>
    </citation>
    <scope>NUCLEOTIDE SEQUENCE [LARGE SCALE GENOMIC DNA]</scope>
    <source>
        <strain evidence="18 19">Huett2</strain>
    </source>
</reference>
<evidence type="ECO:0000256" key="3">
    <source>
        <dbReference type="ARBA" id="ARBA00008055"/>
    </source>
</evidence>
<dbReference type="GO" id="GO:0004655">
    <property type="term" value="F:porphobilinogen synthase activity"/>
    <property type="evidence" value="ECO:0007669"/>
    <property type="project" value="UniProtKB-EC"/>
</dbReference>
<keyword evidence="7" id="KW-0350">Heme biosynthesis</keyword>
<evidence type="ECO:0000256" key="13">
    <source>
        <dbReference type="PIRSR" id="PIRSR001415-2"/>
    </source>
</evidence>
<evidence type="ECO:0000256" key="5">
    <source>
        <dbReference type="ARBA" id="ARBA00012053"/>
    </source>
</evidence>
<evidence type="ECO:0000256" key="10">
    <source>
        <dbReference type="ARBA" id="ARBA00025628"/>
    </source>
</evidence>
<dbReference type="GO" id="GO:0008270">
    <property type="term" value="F:zinc ion binding"/>
    <property type="evidence" value="ECO:0007669"/>
    <property type="project" value="TreeGrafter"/>
</dbReference>
<sequence>MRMIDFDRHRRLRNHQGIRAMVRETRVNTDQLMLPLFVKHGEGRDALDAMPGVEHLSIDALRREIHELSELGVRSVLLFGLPKTKDDLSSEAYAEEGIVQQGIRAIKEENKDIVVATDVCLCAYNPAGHCGIVRGEEIVNDESLSLLAKTARSHAQAGADLIAPSDMMDGRIAAIREALDQASYQNTPILSYSVKYASAFYGPFREAAHSAPSFGDRRSYQMDPANVREAFREAESDLAEGADMLMVKPAMPYLDVVRALKEQYDVPLAAYHVSGEYAMIKAAAQRGWVDEEAIVMETMTSLTRAGADILITYFSKDVARILQRDHGNRR</sequence>
<dbReference type="PROSITE" id="PS00169">
    <property type="entry name" value="D_ALA_DEHYDRATASE"/>
    <property type="match status" value="1"/>
</dbReference>
<proteinExistence type="inferred from homology"/>
<organism evidence="18 19">
    <name type="scientific">Ferroacidibacillus organovorans</name>
    <dbReference type="NCBI Taxonomy" id="1765683"/>
    <lineage>
        <taxon>Bacteria</taxon>
        <taxon>Bacillati</taxon>
        <taxon>Bacillota</taxon>
        <taxon>Bacilli</taxon>
        <taxon>Bacillales</taxon>
        <taxon>Alicyclobacillaceae</taxon>
        <taxon>Ferroacidibacillus</taxon>
    </lineage>
</organism>
<keyword evidence="8 16" id="KW-0456">Lyase</keyword>
<feature type="binding site" evidence="15">
    <location>
        <position position="233"/>
    </location>
    <ligand>
        <name>Mg(2+)</name>
        <dbReference type="ChEBI" id="CHEBI:18420"/>
    </ligand>
</feature>
<dbReference type="SUPFAM" id="SSF51569">
    <property type="entry name" value="Aldolase"/>
    <property type="match status" value="1"/>
</dbReference>
<evidence type="ECO:0000256" key="6">
    <source>
        <dbReference type="ARBA" id="ARBA00020771"/>
    </source>
</evidence>
<dbReference type="CDD" id="cd00384">
    <property type="entry name" value="ALAD_PBGS"/>
    <property type="match status" value="1"/>
</dbReference>
<dbReference type="Pfam" id="PF00490">
    <property type="entry name" value="ALAD"/>
    <property type="match status" value="1"/>
</dbReference>
<evidence type="ECO:0000256" key="17">
    <source>
        <dbReference type="RuleBase" id="RU004161"/>
    </source>
</evidence>
<comment type="similarity">
    <text evidence="3 17">Belongs to the ALAD family.</text>
</comment>
<dbReference type="FunFam" id="3.20.20.70:FF:000019">
    <property type="entry name" value="Delta-aminolevulinic acid dehydratase"/>
    <property type="match status" value="1"/>
</dbReference>
<evidence type="ECO:0000256" key="4">
    <source>
        <dbReference type="ARBA" id="ARBA00011823"/>
    </source>
</evidence>
<dbReference type="InterPro" id="IPR013785">
    <property type="entry name" value="Aldolase_TIM"/>
</dbReference>
<keyword evidence="9 16" id="KW-0627">Porphyrin biosynthesis</keyword>
<evidence type="ECO:0000256" key="9">
    <source>
        <dbReference type="ARBA" id="ARBA00023244"/>
    </source>
</evidence>
<keyword evidence="14" id="KW-0862">Zinc</keyword>
<feature type="binding site" evidence="13">
    <location>
        <position position="217"/>
    </location>
    <ligand>
        <name>5-aminolevulinate</name>
        <dbReference type="ChEBI" id="CHEBI:356416"/>
        <label>1</label>
    </ligand>
</feature>
<evidence type="ECO:0000256" key="14">
    <source>
        <dbReference type="PIRSR" id="PIRSR001415-3"/>
    </source>
</evidence>
<evidence type="ECO:0000256" key="7">
    <source>
        <dbReference type="ARBA" id="ARBA00023133"/>
    </source>
</evidence>
<evidence type="ECO:0000256" key="12">
    <source>
        <dbReference type="PIRSR" id="PIRSR001415-1"/>
    </source>
</evidence>
<feature type="active site" description="Schiff-base intermediate with substrate" evidence="12">
    <location>
        <position position="248"/>
    </location>
</feature>